<comment type="caution">
    <text evidence="3">The sequence shown here is derived from an EMBL/GenBank/DDBJ whole genome shotgun (WGS) entry which is preliminary data.</text>
</comment>
<dbReference type="Gene3D" id="3.40.710.10">
    <property type="entry name" value="DD-peptidase/beta-lactamase superfamily"/>
    <property type="match status" value="1"/>
</dbReference>
<dbReference type="Pfam" id="PF00144">
    <property type="entry name" value="Beta-lactamase"/>
    <property type="match status" value="1"/>
</dbReference>
<sequence length="326" mass="35512">MIASISGVPGLSVGVVHEGEVVLRHNYGHSDVSGQKPTTDNTIYPIASLSKSFTSFIYGSLVHEGLADWSSPIREILPAFHSTSAEVTNWTTPLDLLSHRTGIAGGESLYWHAQPLLDDSGILPMFGSQPTIHPFRTEWSYNNLGYAIVDLAMGALTGKSYSSLLESRIARPFGLSRTGLSFNDSQCCDVAKTYLVTEDGTAHLLKVLAVITSGKTFMKDSEMSISERSYGLGWIRTQLPGTLGAMGLNPWLSQMPLINTPRLALYHQGNLPGVTSAVNLFPETRSDVVVLSNGYGLCDAPDWVAQFIIEELFEIEMPLMRAKPYA</sequence>
<dbReference type="AlphaFoldDB" id="A0A168F2I6"/>
<feature type="domain" description="Beta-lactamase-related" evidence="2">
    <location>
        <begin position="7"/>
        <end position="296"/>
    </location>
</feature>
<gene>
    <name evidence="3" type="ORF">LEL_08151</name>
</gene>
<dbReference type="PANTHER" id="PTHR46825">
    <property type="entry name" value="D-ALANYL-D-ALANINE-CARBOXYPEPTIDASE/ENDOPEPTIDASE AMPH"/>
    <property type="match status" value="1"/>
</dbReference>
<evidence type="ECO:0000313" key="4">
    <source>
        <dbReference type="Proteomes" id="UP000076881"/>
    </source>
</evidence>
<dbReference type="Proteomes" id="UP000076881">
    <property type="component" value="Unassembled WGS sequence"/>
</dbReference>
<dbReference type="InterPro" id="IPR012338">
    <property type="entry name" value="Beta-lactam/transpept-like"/>
</dbReference>
<protein>
    <submittedName>
        <fullName evidence="3">Beta-lactamase/transpeptidase-like protein</fullName>
    </submittedName>
</protein>
<evidence type="ECO:0000256" key="1">
    <source>
        <dbReference type="ARBA" id="ARBA00038215"/>
    </source>
</evidence>
<organism evidence="3 4">
    <name type="scientific">Akanthomyces lecanii RCEF 1005</name>
    <dbReference type="NCBI Taxonomy" id="1081108"/>
    <lineage>
        <taxon>Eukaryota</taxon>
        <taxon>Fungi</taxon>
        <taxon>Dikarya</taxon>
        <taxon>Ascomycota</taxon>
        <taxon>Pezizomycotina</taxon>
        <taxon>Sordariomycetes</taxon>
        <taxon>Hypocreomycetidae</taxon>
        <taxon>Hypocreales</taxon>
        <taxon>Cordycipitaceae</taxon>
        <taxon>Akanthomyces</taxon>
        <taxon>Cordyceps confragosa</taxon>
    </lineage>
</organism>
<keyword evidence="4" id="KW-1185">Reference proteome</keyword>
<evidence type="ECO:0000313" key="3">
    <source>
        <dbReference type="EMBL" id="OAA74570.1"/>
    </source>
</evidence>
<name>A0A168F2I6_CORDF</name>
<dbReference type="EMBL" id="AZHF01000006">
    <property type="protein sequence ID" value="OAA74570.1"/>
    <property type="molecule type" value="Genomic_DNA"/>
</dbReference>
<evidence type="ECO:0000259" key="2">
    <source>
        <dbReference type="Pfam" id="PF00144"/>
    </source>
</evidence>
<accession>A0A168F2I6</accession>
<dbReference type="OrthoDB" id="4861685at2759"/>
<dbReference type="PANTHER" id="PTHR46825:SF9">
    <property type="entry name" value="BETA-LACTAMASE-RELATED DOMAIN-CONTAINING PROTEIN"/>
    <property type="match status" value="1"/>
</dbReference>
<dbReference type="InterPro" id="IPR001466">
    <property type="entry name" value="Beta-lactam-related"/>
</dbReference>
<dbReference type="STRING" id="1081108.A0A168F2I6"/>
<proteinExistence type="inferred from homology"/>
<reference evidence="3 4" key="1">
    <citation type="journal article" date="2016" name="Genome Biol. Evol.">
        <title>Divergent and convergent evolution of fungal pathogenicity.</title>
        <authorList>
            <person name="Shang Y."/>
            <person name="Xiao G."/>
            <person name="Zheng P."/>
            <person name="Cen K."/>
            <person name="Zhan S."/>
            <person name="Wang C."/>
        </authorList>
    </citation>
    <scope>NUCLEOTIDE SEQUENCE [LARGE SCALE GENOMIC DNA]</scope>
    <source>
        <strain evidence="3 4">RCEF 1005</strain>
    </source>
</reference>
<comment type="similarity">
    <text evidence="1">Belongs to the peptidase S12 family.</text>
</comment>
<dbReference type="InterPro" id="IPR050491">
    <property type="entry name" value="AmpC-like"/>
</dbReference>
<dbReference type="SUPFAM" id="SSF56601">
    <property type="entry name" value="beta-lactamase/transpeptidase-like"/>
    <property type="match status" value="1"/>
</dbReference>